<gene>
    <name evidence="1" type="ORF">METZ01_LOCUS210918</name>
</gene>
<protein>
    <submittedName>
        <fullName evidence="1">Uncharacterized protein</fullName>
    </submittedName>
</protein>
<reference evidence="1" key="1">
    <citation type="submission" date="2018-05" db="EMBL/GenBank/DDBJ databases">
        <authorList>
            <person name="Lanie J.A."/>
            <person name="Ng W.-L."/>
            <person name="Kazmierczak K.M."/>
            <person name="Andrzejewski T.M."/>
            <person name="Davidsen T.M."/>
            <person name="Wayne K.J."/>
            <person name="Tettelin H."/>
            <person name="Glass J.I."/>
            <person name="Rusch D."/>
            <person name="Podicherti R."/>
            <person name="Tsui H.-C.T."/>
            <person name="Winkler M.E."/>
        </authorList>
    </citation>
    <scope>NUCLEOTIDE SEQUENCE</scope>
</reference>
<proteinExistence type="predicted"/>
<dbReference type="AlphaFoldDB" id="A0A382F6V2"/>
<name>A0A382F6V2_9ZZZZ</name>
<evidence type="ECO:0000313" key="1">
    <source>
        <dbReference type="EMBL" id="SVB58064.1"/>
    </source>
</evidence>
<organism evidence="1">
    <name type="scientific">marine metagenome</name>
    <dbReference type="NCBI Taxonomy" id="408172"/>
    <lineage>
        <taxon>unclassified sequences</taxon>
        <taxon>metagenomes</taxon>
        <taxon>ecological metagenomes</taxon>
    </lineage>
</organism>
<dbReference type="EMBL" id="UINC01048032">
    <property type="protein sequence ID" value="SVB58064.1"/>
    <property type="molecule type" value="Genomic_DNA"/>
</dbReference>
<sequence>MNTRVDKLVRDAMVWSHLAGDTVLRLKAVSKLDFPHAKSRNTEAKVTTSEAAE</sequence>
<accession>A0A382F6V2</accession>